<protein>
    <submittedName>
        <fullName evidence="1">Uncharacterized protein</fullName>
    </submittedName>
</protein>
<dbReference type="EMBL" id="KN823077">
    <property type="protein sequence ID" value="KIO23761.1"/>
    <property type="molecule type" value="Genomic_DNA"/>
</dbReference>
<dbReference type="HOGENOM" id="CLU_2005574_0_0_1"/>
<keyword evidence="2" id="KW-1185">Reference proteome</keyword>
<reference evidence="2" key="2">
    <citation type="submission" date="2015-01" db="EMBL/GenBank/DDBJ databases">
        <title>Evolutionary Origins and Diversification of the Mycorrhizal Mutualists.</title>
        <authorList>
            <consortium name="DOE Joint Genome Institute"/>
            <consortium name="Mycorrhizal Genomics Consortium"/>
            <person name="Kohler A."/>
            <person name="Kuo A."/>
            <person name="Nagy L.G."/>
            <person name="Floudas D."/>
            <person name="Copeland A."/>
            <person name="Barry K.W."/>
            <person name="Cichocki N."/>
            <person name="Veneault-Fourrey C."/>
            <person name="LaButti K."/>
            <person name="Lindquist E.A."/>
            <person name="Lipzen A."/>
            <person name="Lundell T."/>
            <person name="Morin E."/>
            <person name="Murat C."/>
            <person name="Riley R."/>
            <person name="Ohm R."/>
            <person name="Sun H."/>
            <person name="Tunlid A."/>
            <person name="Henrissat B."/>
            <person name="Grigoriev I.V."/>
            <person name="Hibbett D.S."/>
            <person name="Martin F."/>
        </authorList>
    </citation>
    <scope>NUCLEOTIDE SEQUENCE [LARGE SCALE GENOMIC DNA]</scope>
    <source>
        <strain evidence="2">MUT 4182</strain>
    </source>
</reference>
<dbReference type="AlphaFoldDB" id="A0A0C3QDN4"/>
<proteinExistence type="predicted"/>
<reference evidence="1 2" key="1">
    <citation type="submission" date="2014-04" db="EMBL/GenBank/DDBJ databases">
        <authorList>
            <consortium name="DOE Joint Genome Institute"/>
            <person name="Kuo A."/>
            <person name="Girlanda M."/>
            <person name="Perotto S."/>
            <person name="Kohler A."/>
            <person name="Nagy L.G."/>
            <person name="Floudas D."/>
            <person name="Copeland A."/>
            <person name="Barry K.W."/>
            <person name="Cichocki N."/>
            <person name="Veneault-Fourrey C."/>
            <person name="LaButti K."/>
            <person name="Lindquist E.A."/>
            <person name="Lipzen A."/>
            <person name="Lundell T."/>
            <person name="Morin E."/>
            <person name="Murat C."/>
            <person name="Sun H."/>
            <person name="Tunlid A."/>
            <person name="Henrissat B."/>
            <person name="Grigoriev I.V."/>
            <person name="Hibbett D.S."/>
            <person name="Martin F."/>
            <person name="Nordberg H.P."/>
            <person name="Cantor M.N."/>
            <person name="Hua S.X."/>
        </authorList>
    </citation>
    <scope>NUCLEOTIDE SEQUENCE [LARGE SCALE GENOMIC DNA]</scope>
    <source>
        <strain evidence="1 2">MUT 4182</strain>
    </source>
</reference>
<evidence type="ECO:0000313" key="2">
    <source>
        <dbReference type="Proteomes" id="UP000054248"/>
    </source>
</evidence>
<sequence length="124" mass="14000">MYSSLVRGLSPIPVGRVGRLRGGQNIRRREGGGQRCRSMVGKSQLWPRRQITFRARVSIITSLEAERESHFGGGGESLVQYVPAQMQLLPSLSLSPNIVLWPRIPSIFLRRKDDDLRDRVAFSL</sequence>
<dbReference type="Proteomes" id="UP000054248">
    <property type="component" value="Unassembled WGS sequence"/>
</dbReference>
<accession>A0A0C3QDN4</accession>
<name>A0A0C3QDN4_9AGAM</name>
<evidence type="ECO:0000313" key="1">
    <source>
        <dbReference type="EMBL" id="KIO23761.1"/>
    </source>
</evidence>
<gene>
    <name evidence="1" type="ORF">M407DRAFT_107346</name>
</gene>
<organism evidence="1 2">
    <name type="scientific">Tulasnella calospora MUT 4182</name>
    <dbReference type="NCBI Taxonomy" id="1051891"/>
    <lineage>
        <taxon>Eukaryota</taxon>
        <taxon>Fungi</taxon>
        <taxon>Dikarya</taxon>
        <taxon>Basidiomycota</taxon>
        <taxon>Agaricomycotina</taxon>
        <taxon>Agaricomycetes</taxon>
        <taxon>Cantharellales</taxon>
        <taxon>Tulasnellaceae</taxon>
        <taxon>Tulasnella</taxon>
    </lineage>
</organism>